<dbReference type="Proteomes" id="UP000683417">
    <property type="component" value="Unassembled WGS sequence"/>
</dbReference>
<reference evidence="2" key="1">
    <citation type="submission" date="2020-10" db="EMBL/GenBank/DDBJ databases">
        <authorList>
            <person name="Muller C M."/>
        </authorList>
    </citation>
    <scope>NUCLEOTIDE SEQUENCE</scope>
    <source>
        <strain evidence="2">THUN-12</strain>
    </source>
</reference>
<accession>A0A9W4D2G0</accession>
<evidence type="ECO:0000313" key="2">
    <source>
        <dbReference type="EMBL" id="CAD6500717.1"/>
    </source>
</evidence>
<organism evidence="2 3">
    <name type="scientific">Blumeria graminis f. sp. triticale</name>
    <dbReference type="NCBI Taxonomy" id="1689686"/>
    <lineage>
        <taxon>Eukaryota</taxon>
        <taxon>Fungi</taxon>
        <taxon>Dikarya</taxon>
        <taxon>Ascomycota</taxon>
        <taxon>Pezizomycotina</taxon>
        <taxon>Leotiomycetes</taxon>
        <taxon>Erysiphales</taxon>
        <taxon>Erysiphaceae</taxon>
        <taxon>Blumeria</taxon>
    </lineage>
</organism>
<name>A0A9W4D2G0_BLUGR</name>
<evidence type="ECO:0000256" key="1">
    <source>
        <dbReference type="SAM" id="MobiDB-lite"/>
    </source>
</evidence>
<dbReference type="AlphaFoldDB" id="A0A9W4D2G0"/>
<feature type="region of interest" description="Disordered" evidence="1">
    <location>
        <begin position="19"/>
        <end position="38"/>
    </location>
</feature>
<proteinExistence type="predicted"/>
<dbReference type="EMBL" id="CAJHIT010000004">
    <property type="protein sequence ID" value="CAD6500717.1"/>
    <property type="molecule type" value="Genomic_DNA"/>
</dbReference>
<evidence type="ECO:0000313" key="3">
    <source>
        <dbReference type="Proteomes" id="UP000683417"/>
    </source>
</evidence>
<comment type="caution">
    <text evidence="2">The sequence shown here is derived from an EMBL/GenBank/DDBJ whole genome shotgun (WGS) entry which is preliminary data.</text>
</comment>
<feature type="region of interest" description="Disordered" evidence="1">
    <location>
        <begin position="64"/>
        <end position="83"/>
    </location>
</feature>
<protein>
    <submittedName>
        <fullName evidence="2">BgTH12-06424</fullName>
    </submittedName>
</protein>
<gene>
    <name evidence="2" type="ORF">BGTH12_LOCUS2075</name>
</gene>
<sequence length="83" mass="9216">MNSHEGPCSRQIQCLNCRGSHESTDTSFPSRPRRDHGVFVRPTGAQLRHIRAAGRRDLANTLRHAQESAESGAETLTELNPTH</sequence>